<sequence>MKNLAEKTHSQKIGERREQGYRVATSAKAGRYVATELSPKLGRYVATEHRPSTYTGRSLRRDRALPEARSLRSDRALIEARSLRSERARTWLGRYVATELSPKLKFKPAKCLIKTMSGNMKEKIAVRNNVGKKTPAATAPMANAYVNATVHEKIENLAATFRHRKCNETSSRFLFLNIKGNDKSYQTPFNDQGWTGFHESSLNGGCHQVLFTSF</sequence>
<gene>
    <name evidence="1" type="ORF">F2Q69_00059114</name>
</gene>
<dbReference type="AlphaFoldDB" id="A0A8S9RH32"/>
<evidence type="ECO:0000313" key="2">
    <source>
        <dbReference type="Proteomes" id="UP000712600"/>
    </source>
</evidence>
<dbReference type="EMBL" id="QGKX02000095">
    <property type="protein sequence ID" value="KAF3572213.1"/>
    <property type="molecule type" value="Genomic_DNA"/>
</dbReference>
<dbReference type="Proteomes" id="UP000712600">
    <property type="component" value="Unassembled WGS sequence"/>
</dbReference>
<name>A0A8S9RH32_BRACR</name>
<accession>A0A8S9RH32</accession>
<protein>
    <submittedName>
        <fullName evidence="1">Uncharacterized protein</fullName>
    </submittedName>
</protein>
<evidence type="ECO:0000313" key="1">
    <source>
        <dbReference type="EMBL" id="KAF3572213.1"/>
    </source>
</evidence>
<organism evidence="1 2">
    <name type="scientific">Brassica cretica</name>
    <name type="common">Mustard</name>
    <dbReference type="NCBI Taxonomy" id="69181"/>
    <lineage>
        <taxon>Eukaryota</taxon>
        <taxon>Viridiplantae</taxon>
        <taxon>Streptophyta</taxon>
        <taxon>Embryophyta</taxon>
        <taxon>Tracheophyta</taxon>
        <taxon>Spermatophyta</taxon>
        <taxon>Magnoliopsida</taxon>
        <taxon>eudicotyledons</taxon>
        <taxon>Gunneridae</taxon>
        <taxon>Pentapetalae</taxon>
        <taxon>rosids</taxon>
        <taxon>malvids</taxon>
        <taxon>Brassicales</taxon>
        <taxon>Brassicaceae</taxon>
        <taxon>Brassiceae</taxon>
        <taxon>Brassica</taxon>
    </lineage>
</organism>
<proteinExistence type="predicted"/>
<reference evidence="1" key="1">
    <citation type="submission" date="2019-12" db="EMBL/GenBank/DDBJ databases">
        <title>Genome sequencing and annotation of Brassica cretica.</title>
        <authorList>
            <person name="Studholme D.J."/>
            <person name="Sarris P."/>
        </authorList>
    </citation>
    <scope>NUCLEOTIDE SEQUENCE</scope>
    <source>
        <strain evidence="1">PFS-109/04</strain>
        <tissue evidence="1">Leaf</tissue>
    </source>
</reference>
<comment type="caution">
    <text evidence="1">The sequence shown here is derived from an EMBL/GenBank/DDBJ whole genome shotgun (WGS) entry which is preliminary data.</text>
</comment>